<feature type="binding site" evidence="6">
    <location>
        <position position="4"/>
    </location>
    <ligand>
        <name>Mg(2+)</name>
        <dbReference type="ChEBI" id="CHEBI:18420"/>
    </ligand>
</feature>
<dbReference type="GO" id="GO:0090729">
    <property type="term" value="F:toxin activity"/>
    <property type="evidence" value="ECO:0007669"/>
    <property type="project" value="UniProtKB-KW"/>
</dbReference>
<dbReference type="Gene3D" id="3.40.50.1010">
    <property type="entry name" value="5'-nuclease"/>
    <property type="match status" value="1"/>
</dbReference>
<reference evidence="8 9" key="1">
    <citation type="journal article" date="2013" name="ISME J.">
        <title>A metabolic model for members of the genus Tetrasphaera involved in enhanced biological phosphorus removal.</title>
        <authorList>
            <person name="Kristiansen R."/>
            <person name="Nguyen H.T.T."/>
            <person name="Saunders A.M."/>
            <person name="Nielsen J.L."/>
            <person name="Wimmer R."/>
            <person name="Le V.Q."/>
            <person name="McIlroy S.J."/>
            <person name="Petrovski S."/>
            <person name="Seviour R.J."/>
            <person name="Calteau A."/>
            <person name="Nielsen K.L."/>
            <person name="Nielsen P.H."/>
        </authorList>
    </citation>
    <scope>NUCLEOTIDE SEQUENCE [LARGE SCALE GENOMIC DNA]</scope>
    <source>
        <strain evidence="8 9">Ben 74</strain>
    </source>
</reference>
<dbReference type="GO" id="GO:0004540">
    <property type="term" value="F:RNA nuclease activity"/>
    <property type="evidence" value="ECO:0007669"/>
    <property type="project" value="InterPro"/>
</dbReference>
<comment type="function">
    <text evidence="6">Toxic component of a toxin-antitoxin (TA) system. An RNase.</text>
</comment>
<evidence type="ECO:0000256" key="3">
    <source>
        <dbReference type="ARBA" id="ARBA00022723"/>
    </source>
</evidence>
<keyword evidence="6" id="KW-0800">Toxin</keyword>
<dbReference type="Pfam" id="PF01850">
    <property type="entry name" value="PIN"/>
    <property type="match status" value="1"/>
</dbReference>
<protein>
    <recommendedName>
        <fullName evidence="6">Ribonuclease VapC</fullName>
        <shortName evidence="6">RNase VapC</shortName>
        <ecNumber evidence="6">3.1.-.-</ecNumber>
    </recommendedName>
    <alternativeName>
        <fullName evidence="6">Toxin VapC</fullName>
    </alternativeName>
</protein>
<sequence length="135" mass="14912">MVVDTSALLAFFDANEPQHEAVVEAIQSSRGPLIVSPYVIAELDYLVMTRHGVQAQRTVLNEIAGGAWELAHMDRARLADANRIVERFADIPIGVADASNVVLAEVYGTRAIVTLDRRHFTILRFDDGSRVDVRP</sequence>
<keyword evidence="5 6" id="KW-0460">Magnesium</keyword>
<evidence type="ECO:0000256" key="1">
    <source>
        <dbReference type="ARBA" id="ARBA00022649"/>
    </source>
</evidence>
<dbReference type="InterPro" id="IPR022907">
    <property type="entry name" value="VapC_family"/>
</dbReference>
<organism evidence="8 9">
    <name type="scientific">Nostocoides jenkinsii Ben 74</name>
    <dbReference type="NCBI Taxonomy" id="1193518"/>
    <lineage>
        <taxon>Bacteria</taxon>
        <taxon>Bacillati</taxon>
        <taxon>Actinomycetota</taxon>
        <taxon>Actinomycetes</taxon>
        <taxon>Micrococcales</taxon>
        <taxon>Intrasporangiaceae</taxon>
        <taxon>Nostocoides</taxon>
    </lineage>
</organism>
<evidence type="ECO:0000259" key="7">
    <source>
        <dbReference type="Pfam" id="PF01850"/>
    </source>
</evidence>
<dbReference type="InterPro" id="IPR002716">
    <property type="entry name" value="PIN_dom"/>
</dbReference>
<keyword evidence="1 6" id="KW-1277">Toxin-antitoxin system</keyword>
<dbReference type="GO" id="GO:0016787">
    <property type="term" value="F:hydrolase activity"/>
    <property type="evidence" value="ECO:0007669"/>
    <property type="project" value="UniProtKB-KW"/>
</dbReference>
<keyword evidence="9" id="KW-1185">Reference proteome</keyword>
<dbReference type="OrthoDB" id="32665at2"/>
<dbReference type="STRING" id="1193518.BN13_1060009"/>
<dbReference type="HAMAP" id="MF_00265">
    <property type="entry name" value="VapC_Nob1"/>
    <property type="match status" value="1"/>
</dbReference>
<comment type="cofactor">
    <cofactor evidence="6">
        <name>Mg(2+)</name>
        <dbReference type="ChEBI" id="CHEBI:18420"/>
    </cofactor>
</comment>
<dbReference type="EMBL" id="CAJC01000009">
    <property type="protein sequence ID" value="CCI51481.1"/>
    <property type="molecule type" value="Genomic_DNA"/>
</dbReference>
<evidence type="ECO:0000256" key="4">
    <source>
        <dbReference type="ARBA" id="ARBA00022801"/>
    </source>
</evidence>
<evidence type="ECO:0000256" key="6">
    <source>
        <dbReference type="HAMAP-Rule" id="MF_00265"/>
    </source>
</evidence>
<dbReference type="GO" id="GO:0000287">
    <property type="term" value="F:magnesium ion binding"/>
    <property type="evidence" value="ECO:0007669"/>
    <property type="project" value="UniProtKB-UniRule"/>
</dbReference>
<comment type="similarity">
    <text evidence="6">Belongs to the PINc/VapC protein family.</text>
</comment>
<evidence type="ECO:0000256" key="5">
    <source>
        <dbReference type="ARBA" id="ARBA00022842"/>
    </source>
</evidence>
<dbReference type="SUPFAM" id="SSF88723">
    <property type="entry name" value="PIN domain-like"/>
    <property type="match status" value="1"/>
</dbReference>
<gene>
    <name evidence="6" type="primary">vapC</name>
    <name evidence="8" type="ORF">BN13_1060009</name>
</gene>
<dbReference type="InterPro" id="IPR029060">
    <property type="entry name" value="PIN-like_dom_sf"/>
</dbReference>
<evidence type="ECO:0000313" key="8">
    <source>
        <dbReference type="EMBL" id="CCI51481.1"/>
    </source>
</evidence>
<keyword evidence="4 6" id="KW-0378">Hydrolase</keyword>
<dbReference type="Proteomes" id="UP000035720">
    <property type="component" value="Unassembled WGS sequence"/>
</dbReference>
<keyword evidence="3 6" id="KW-0479">Metal-binding</keyword>
<proteinExistence type="inferred from homology"/>
<name>A0A077M2Y7_9MICO</name>
<evidence type="ECO:0000256" key="2">
    <source>
        <dbReference type="ARBA" id="ARBA00022722"/>
    </source>
</evidence>
<dbReference type="EC" id="3.1.-.-" evidence="6"/>
<accession>A0A077M2Y7</accession>
<feature type="binding site" evidence="6">
    <location>
        <position position="97"/>
    </location>
    <ligand>
        <name>Mg(2+)</name>
        <dbReference type="ChEBI" id="CHEBI:18420"/>
    </ligand>
</feature>
<keyword evidence="2 6" id="KW-0540">Nuclease</keyword>
<feature type="domain" description="PIN" evidence="7">
    <location>
        <begin position="1"/>
        <end position="119"/>
    </location>
</feature>
<comment type="caution">
    <text evidence="8">The sequence shown here is derived from an EMBL/GenBank/DDBJ whole genome shotgun (WGS) entry which is preliminary data.</text>
</comment>
<evidence type="ECO:0000313" key="9">
    <source>
        <dbReference type="Proteomes" id="UP000035720"/>
    </source>
</evidence>
<dbReference type="AlphaFoldDB" id="A0A077M2Y7"/>